<protein>
    <submittedName>
        <fullName evidence="1">Uncharacterized protein</fullName>
    </submittedName>
</protein>
<proteinExistence type="predicted"/>
<name>A0ACC2U9S4_9FUNG</name>
<sequence length="79" mass="9162">MSRLFGLNSFPALARLTSFRLNPYTGQPPIFLTSRCHRKEFGLNHQAYANDPDIRIDKRSDMISVAALSVLWYKDFIRD</sequence>
<gene>
    <name evidence="1" type="ORF">DSO57_1031082</name>
</gene>
<accession>A0ACC2U9S4</accession>
<dbReference type="EMBL" id="QTSX02000930">
    <property type="protein sequence ID" value="KAJ9083800.1"/>
    <property type="molecule type" value="Genomic_DNA"/>
</dbReference>
<reference evidence="1" key="1">
    <citation type="submission" date="2022-04" db="EMBL/GenBank/DDBJ databases">
        <title>Genome of the entomopathogenic fungus Entomophthora muscae.</title>
        <authorList>
            <person name="Elya C."/>
            <person name="Lovett B.R."/>
            <person name="Lee E."/>
            <person name="Macias A.M."/>
            <person name="Hajek A.E."/>
            <person name="De Bivort B.L."/>
            <person name="Kasson M.T."/>
            <person name="De Fine Licht H.H."/>
            <person name="Stajich J.E."/>
        </authorList>
    </citation>
    <scope>NUCLEOTIDE SEQUENCE</scope>
    <source>
        <strain evidence="1">Berkeley</strain>
    </source>
</reference>
<organism evidence="1 2">
    <name type="scientific">Entomophthora muscae</name>
    <dbReference type="NCBI Taxonomy" id="34485"/>
    <lineage>
        <taxon>Eukaryota</taxon>
        <taxon>Fungi</taxon>
        <taxon>Fungi incertae sedis</taxon>
        <taxon>Zoopagomycota</taxon>
        <taxon>Entomophthoromycotina</taxon>
        <taxon>Entomophthoromycetes</taxon>
        <taxon>Entomophthorales</taxon>
        <taxon>Entomophthoraceae</taxon>
        <taxon>Entomophthora</taxon>
    </lineage>
</organism>
<dbReference type="Proteomes" id="UP001165960">
    <property type="component" value="Unassembled WGS sequence"/>
</dbReference>
<keyword evidence="2" id="KW-1185">Reference proteome</keyword>
<comment type="caution">
    <text evidence="1">The sequence shown here is derived from an EMBL/GenBank/DDBJ whole genome shotgun (WGS) entry which is preliminary data.</text>
</comment>
<evidence type="ECO:0000313" key="2">
    <source>
        <dbReference type="Proteomes" id="UP001165960"/>
    </source>
</evidence>
<evidence type="ECO:0000313" key="1">
    <source>
        <dbReference type="EMBL" id="KAJ9083800.1"/>
    </source>
</evidence>